<dbReference type="Gene3D" id="2.40.50.140">
    <property type="entry name" value="Nucleic acid-binding proteins"/>
    <property type="match status" value="1"/>
</dbReference>
<dbReference type="Proteomes" id="UP000600247">
    <property type="component" value="Unassembled WGS sequence"/>
</dbReference>
<dbReference type="InterPro" id="IPR012340">
    <property type="entry name" value="NA-bd_OB-fold"/>
</dbReference>
<organism evidence="3 4">
    <name type="scientific">Paenibacillus radicis</name>
    <name type="common">ex Gao et al. 2016</name>
    <dbReference type="NCBI Taxonomy" id="1737354"/>
    <lineage>
        <taxon>Bacteria</taxon>
        <taxon>Bacillati</taxon>
        <taxon>Bacillota</taxon>
        <taxon>Bacilli</taxon>
        <taxon>Bacillales</taxon>
        <taxon>Paenibacillaceae</taxon>
        <taxon>Paenibacillus</taxon>
    </lineage>
</organism>
<dbReference type="AlphaFoldDB" id="A0A917HUI3"/>
<feature type="transmembrane region" description="Helical" evidence="1">
    <location>
        <begin position="72"/>
        <end position="94"/>
    </location>
</feature>
<feature type="transmembrane region" description="Helical" evidence="1">
    <location>
        <begin position="47"/>
        <end position="65"/>
    </location>
</feature>
<dbReference type="Pfam" id="PF25842">
    <property type="entry name" value="NfeD_TM"/>
    <property type="match status" value="1"/>
</dbReference>
<dbReference type="RefSeq" id="WP_188892934.1">
    <property type="nucleotide sequence ID" value="NZ_BMHY01000022.1"/>
</dbReference>
<keyword evidence="1" id="KW-1133">Transmembrane helix</keyword>
<keyword evidence="1" id="KW-0812">Transmembrane</keyword>
<feature type="domain" description="Membrane protein NfeD2 N-terminal transmembrane" evidence="2">
    <location>
        <begin position="1"/>
        <end position="103"/>
    </location>
</feature>
<evidence type="ECO:0000313" key="3">
    <source>
        <dbReference type="EMBL" id="GGG89605.1"/>
    </source>
</evidence>
<proteinExistence type="predicted"/>
<accession>A0A917HUI3</accession>
<reference evidence="3 4" key="1">
    <citation type="journal article" date="2014" name="Int. J. Syst. Evol. Microbiol.">
        <title>Complete genome sequence of Corynebacterium casei LMG S-19264T (=DSM 44701T), isolated from a smear-ripened cheese.</title>
        <authorList>
            <consortium name="US DOE Joint Genome Institute (JGI-PGF)"/>
            <person name="Walter F."/>
            <person name="Albersmeier A."/>
            <person name="Kalinowski J."/>
            <person name="Ruckert C."/>
        </authorList>
    </citation>
    <scope>NUCLEOTIDE SEQUENCE [LARGE SCALE GENOMIC DNA]</scope>
    <source>
        <strain evidence="3 4">CGMCC 1.15286</strain>
    </source>
</reference>
<dbReference type="InterPro" id="IPR058653">
    <property type="entry name" value="NfeD2_TM"/>
</dbReference>
<gene>
    <name evidence="3" type="ORF">GCM10010918_55480</name>
</gene>
<name>A0A917HUI3_9BACL</name>
<sequence>MEAIFWGCLVFGVLFAIISVIFGDWISLALDGVLDFLSLDGYPWMQPMSLIGGITAFGGAGLLLTDNTSMNNWLVTIVALLIAIVIAGGVYFVYVKPMERSENSLAVSEQEFTGKLAEVLVSIPSKGYGEVMLKAGAGHTNQIAASFDGEPIPEGMRVVVVEVKDSTLYVAKVDLQS</sequence>
<keyword evidence="1" id="KW-0472">Membrane</keyword>
<keyword evidence="4" id="KW-1185">Reference proteome</keyword>
<evidence type="ECO:0000256" key="1">
    <source>
        <dbReference type="SAM" id="Phobius"/>
    </source>
</evidence>
<evidence type="ECO:0000259" key="2">
    <source>
        <dbReference type="Pfam" id="PF25842"/>
    </source>
</evidence>
<protein>
    <recommendedName>
        <fullName evidence="2">Membrane protein NfeD2 N-terminal transmembrane domain-containing protein</fullName>
    </recommendedName>
</protein>
<dbReference type="EMBL" id="BMHY01000022">
    <property type="protein sequence ID" value="GGG89605.1"/>
    <property type="molecule type" value="Genomic_DNA"/>
</dbReference>
<comment type="caution">
    <text evidence="3">The sequence shown here is derived from an EMBL/GenBank/DDBJ whole genome shotgun (WGS) entry which is preliminary data.</text>
</comment>
<evidence type="ECO:0000313" key="4">
    <source>
        <dbReference type="Proteomes" id="UP000600247"/>
    </source>
</evidence>